<dbReference type="Gene3D" id="1.10.260.40">
    <property type="entry name" value="lambda repressor-like DNA-binding domains"/>
    <property type="match status" value="1"/>
</dbReference>
<evidence type="ECO:0000313" key="3">
    <source>
        <dbReference type="EMBL" id="RNF91546.1"/>
    </source>
</evidence>
<evidence type="ECO:0000313" key="4">
    <source>
        <dbReference type="Proteomes" id="UP000050437"/>
    </source>
</evidence>
<dbReference type="SUPFAM" id="SSF47413">
    <property type="entry name" value="lambda repressor-like DNA-binding domains"/>
    <property type="match status" value="1"/>
</dbReference>
<dbReference type="PANTHER" id="PTHR35010">
    <property type="entry name" value="BLL4672 PROTEIN-RELATED"/>
    <property type="match status" value="1"/>
</dbReference>
<dbReference type="EMBL" id="LKKS01000011">
    <property type="protein sequence ID" value="KPM68622.1"/>
    <property type="molecule type" value="Genomic_DNA"/>
</dbReference>
<dbReference type="InterPro" id="IPR041413">
    <property type="entry name" value="MLTR_LBD"/>
</dbReference>
<protein>
    <submittedName>
        <fullName evidence="2">XRE family transcriptional regulator</fullName>
    </submittedName>
</protein>
<dbReference type="Proteomes" id="UP000050437">
    <property type="component" value="Unassembled WGS sequence"/>
</dbReference>
<dbReference type="AlphaFoldDB" id="A0A0P7D2T0"/>
<dbReference type="GO" id="GO:0003677">
    <property type="term" value="F:DNA binding"/>
    <property type="evidence" value="ECO:0007669"/>
    <property type="project" value="InterPro"/>
</dbReference>
<dbReference type="Proteomes" id="UP000278162">
    <property type="component" value="Unassembled WGS sequence"/>
</dbReference>
<feature type="domain" description="HTH cro/C1-type" evidence="1">
    <location>
        <begin position="16"/>
        <end position="87"/>
    </location>
</feature>
<dbReference type="CDD" id="cd00093">
    <property type="entry name" value="HTH_XRE"/>
    <property type="match status" value="1"/>
</dbReference>
<accession>A0A0P7D2T0</accession>
<dbReference type="InterPro" id="IPR001387">
    <property type="entry name" value="Cro/C1-type_HTH"/>
</dbReference>
<dbReference type="SMART" id="SM00530">
    <property type="entry name" value="HTH_XRE"/>
    <property type="match status" value="1"/>
</dbReference>
<organism evidence="2 4">
    <name type="scientific">Pseudomonas putida</name>
    <name type="common">Arthrobacter siderocapsulatus</name>
    <dbReference type="NCBI Taxonomy" id="303"/>
    <lineage>
        <taxon>Bacteria</taxon>
        <taxon>Pseudomonadati</taxon>
        <taxon>Pseudomonadota</taxon>
        <taxon>Gammaproteobacteria</taxon>
        <taxon>Pseudomonadales</taxon>
        <taxon>Pseudomonadaceae</taxon>
        <taxon>Pseudomonas</taxon>
    </lineage>
</organism>
<proteinExistence type="predicted"/>
<name>A0A0P7D2T0_PSEPU</name>
<dbReference type="RefSeq" id="WP_054571893.1">
    <property type="nucleotide sequence ID" value="NZ_LKKS01000011.1"/>
</dbReference>
<evidence type="ECO:0000313" key="5">
    <source>
        <dbReference type="Proteomes" id="UP000278162"/>
    </source>
</evidence>
<evidence type="ECO:0000259" key="1">
    <source>
        <dbReference type="SMART" id="SM00530"/>
    </source>
</evidence>
<dbReference type="PANTHER" id="PTHR35010:SF2">
    <property type="entry name" value="BLL4672 PROTEIN"/>
    <property type="match status" value="1"/>
</dbReference>
<dbReference type="Pfam" id="PF13560">
    <property type="entry name" value="HTH_31"/>
    <property type="match status" value="1"/>
</dbReference>
<dbReference type="InterPro" id="IPR010982">
    <property type="entry name" value="Lambda_DNA-bd_dom_sf"/>
</dbReference>
<dbReference type="EMBL" id="RJAI01000018">
    <property type="protein sequence ID" value="RNF91546.1"/>
    <property type="molecule type" value="Genomic_DNA"/>
</dbReference>
<reference evidence="3 5" key="2">
    <citation type="submission" date="2018-10" db="EMBL/GenBank/DDBJ databases">
        <title>An outbreak of IMP-63 producing strain in France.</title>
        <authorList>
            <person name="Bour M."/>
            <person name="Liapis E."/>
            <person name="Plesiat P."/>
        </authorList>
    </citation>
    <scope>NUCLEOTIDE SEQUENCE [LARGE SCALE GENOMIC DNA]</scope>
    <source>
        <strain evidence="3 5">12917</strain>
    </source>
</reference>
<sequence length="278" mass="30684">MPKPATVADTMSLGVYLRNCRNRLDPAALGLSDTRRRTPGLRREEVAQRANISATWYTWLEQGRGGAPSAEVLHRLAEALMLTEVEREHAFILALGRSPEICYRPVEGITPRLQRVLDSFGTTPAMVRNAMWDVVAWNRAATVVLTDYPSLEPRERNVLRRMFLDPKTKAAQLDWEAVAGFMVAVFRADAARAGANTDMQALAQELCAASPDFARLWSDNVVQQLGEGIKQIHHPVAGLLALEYSTFIVDGRPDLAMLVYSPANEEVAEAIGKLMAAS</sequence>
<dbReference type="Gene3D" id="3.30.450.180">
    <property type="match status" value="1"/>
</dbReference>
<dbReference type="Pfam" id="PF17765">
    <property type="entry name" value="MLTR_LBD"/>
    <property type="match status" value="1"/>
</dbReference>
<reference evidence="2 4" key="1">
    <citation type="submission" date="2015-10" db="EMBL/GenBank/DDBJ databases">
        <title>Pseudomonas putida clinical strains.</title>
        <authorList>
            <person name="Molina L."/>
            <person name="Udaondo Z."/>
        </authorList>
    </citation>
    <scope>NUCLEOTIDE SEQUENCE [LARGE SCALE GENOMIC DNA]</scope>
    <source>
        <strain evidence="2 4">HB13667</strain>
    </source>
</reference>
<comment type="caution">
    <text evidence="2">The sequence shown here is derived from an EMBL/GenBank/DDBJ whole genome shotgun (WGS) entry which is preliminary data.</text>
</comment>
<evidence type="ECO:0000313" key="2">
    <source>
        <dbReference type="EMBL" id="KPM68622.1"/>
    </source>
</evidence>
<gene>
    <name evidence="3" type="ORF">EFK07_09020</name>
    <name evidence="2" type="ORF">HB13667_01035</name>
</gene>